<dbReference type="SMART" id="SM01052">
    <property type="entry name" value="CAP_GLY"/>
    <property type="match status" value="1"/>
</dbReference>
<dbReference type="GO" id="GO:0004843">
    <property type="term" value="F:cysteine-type deubiquitinase activity"/>
    <property type="evidence" value="ECO:0007669"/>
    <property type="project" value="UniProtKB-EC"/>
</dbReference>
<accession>A0A0N1PHP3</accession>
<evidence type="ECO:0000256" key="13">
    <source>
        <dbReference type="ARBA" id="ARBA00022833"/>
    </source>
</evidence>
<keyword evidence="13" id="KW-0862">Zinc</keyword>
<keyword evidence="11 16" id="KW-0378">Hydrolase</keyword>
<feature type="region of interest" description="Disordered" evidence="14">
    <location>
        <begin position="24"/>
        <end position="47"/>
    </location>
</feature>
<evidence type="ECO:0000256" key="6">
    <source>
        <dbReference type="ARBA" id="ARBA00022490"/>
    </source>
</evidence>
<proteinExistence type="inferred from homology"/>
<evidence type="ECO:0000259" key="15">
    <source>
        <dbReference type="PROSITE" id="PS50235"/>
    </source>
</evidence>
<evidence type="ECO:0000256" key="12">
    <source>
        <dbReference type="ARBA" id="ARBA00022807"/>
    </source>
</evidence>
<keyword evidence="6" id="KW-0963">Cytoplasm</keyword>
<gene>
    <name evidence="16" type="ORF">RR48_02610</name>
</gene>
<dbReference type="EMBL" id="KQ460709">
    <property type="protein sequence ID" value="KPJ12708.1"/>
    <property type="molecule type" value="Genomic_DNA"/>
</dbReference>
<keyword evidence="8" id="KW-0645">Protease</keyword>
<dbReference type="Gene3D" id="2.30.30.190">
    <property type="entry name" value="CAP Gly-rich-like domain"/>
    <property type="match status" value="1"/>
</dbReference>
<dbReference type="AlphaFoldDB" id="A0A0N1PHP3"/>
<dbReference type="InterPro" id="IPR038765">
    <property type="entry name" value="Papain-like_cys_pep_sf"/>
</dbReference>
<feature type="domain" description="USP" evidence="15">
    <location>
        <begin position="267"/>
        <end position="674"/>
    </location>
</feature>
<keyword evidence="17" id="KW-1185">Reference proteome</keyword>
<dbReference type="GO" id="GO:0048471">
    <property type="term" value="C:perinuclear region of cytoplasm"/>
    <property type="evidence" value="ECO:0007669"/>
    <property type="project" value="UniProtKB-SubCell"/>
</dbReference>
<reference evidence="16 17" key="1">
    <citation type="journal article" date="2015" name="Nat. Commun.">
        <title>Outbred genome sequencing and CRISPR/Cas9 gene editing in butterflies.</title>
        <authorList>
            <person name="Li X."/>
            <person name="Fan D."/>
            <person name="Zhang W."/>
            <person name="Liu G."/>
            <person name="Zhang L."/>
            <person name="Zhao L."/>
            <person name="Fang X."/>
            <person name="Chen L."/>
            <person name="Dong Y."/>
            <person name="Chen Y."/>
            <person name="Ding Y."/>
            <person name="Zhao R."/>
            <person name="Feng M."/>
            <person name="Zhu Y."/>
            <person name="Feng Y."/>
            <person name="Jiang X."/>
            <person name="Zhu D."/>
            <person name="Xiang H."/>
            <person name="Feng X."/>
            <person name="Li S."/>
            <person name="Wang J."/>
            <person name="Zhang G."/>
            <person name="Kronforst M.R."/>
            <person name="Wang W."/>
        </authorList>
    </citation>
    <scope>NUCLEOTIDE SEQUENCE [LARGE SCALE GENOMIC DNA]</scope>
    <source>
        <strain evidence="16">Ya'a_city_454_Pm</strain>
        <tissue evidence="16">Whole body</tissue>
    </source>
</reference>
<evidence type="ECO:0000256" key="1">
    <source>
        <dbReference type="ARBA" id="ARBA00000707"/>
    </source>
</evidence>
<evidence type="ECO:0000256" key="4">
    <source>
        <dbReference type="ARBA" id="ARBA00009085"/>
    </source>
</evidence>
<dbReference type="SUPFAM" id="SSF74924">
    <property type="entry name" value="Cap-Gly domain"/>
    <property type="match status" value="1"/>
</dbReference>
<evidence type="ECO:0000256" key="9">
    <source>
        <dbReference type="ARBA" id="ARBA00022723"/>
    </source>
</evidence>
<dbReference type="Pfam" id="PF01302">
    <property type="entry name" value="CAP_GLY"/>
    <property type="match status" value="1"/>
</dbReference>
<dbReference type="InterPro" id="IPR036859">
    <property type="entry name" value="CAP-Gly_dom_sf"/>
</dbReference>
<dbReference type="FunCoup" id="A0A0N1PHP3">
    <property type="interactions" value="756"/>
</dbReference>
<comment type="subcellular location">
    <subcellularLocation>
        <location evidence="2">Cytoplasm</location>
        <location evidence="2">Cytoskeleton</location>
        <location evidence="2">Microtubule organizing center</location>
        <location evidence="2">Centrosome</location>
    </subcellularLocation>
    <subcellularLocation>
        <location evidence="3">Cytoplasm</location>
        <location evidence="3">Perinuclear region</location>
    </subcellularLocation>
</comment>
<evidence type="ECO:0000256" key="3">
    <source>
        <dbReference type="ARBA" id="ARBA00004556"/>
    </source>
</evidence>
<evidence type="ECO:0000313" key="16">
    <source>
        <dbReference type="EMBL" id="KPJ12708.1"/>
    </source>
</evidence>
<organism evidence="16 17">
    <name type="scientific">Papilio machaon</name>
    <name type="common">Old World swallowtail butterfly</name>
    <dbReference type="NCBI Taxonomy" id="76193"/>
    <lineage>
        <taxon>Eukaryota</taxon>
        <taxon>Metazoa</taxon>
        <taxon>Ecdysozoa</taxon>
        <taxon>Arthropoda</taxon>
        <taxon>Hexapoda</taxon>
        <taxon>Insecta</taxon>
        <taxon>Pterygota</taxon>
        <taxon>Neoptera</taxon>
        <taxon>Endopterygota</taxon>
        <taxon>Lepidoptera</taxon>
        <taxon>Glossata</taxon>
        <taxon>Ditrysia</taxon>
        <taxon>Papilionoidea</taxon>
        <taxon>Papilionidae</taxon>
        <taxon>Papilioninae</taxon>
        <taxon>Papilio</taxon>
    </lineage>
</organism>
<name>A0A0N1PHP3_PAPMA</name>
<dbReference type="PROSITE" id="PS50235">
    <property type="entry name" value="USP_3"/>
    <property type="match status" value="1"/>
</dbReference>
<evidence type="ECO:0000256" key="11">
    <source>
        <dbReference type="ARBA" id="ARBA00022801"/>
    </source>
</evidence>
<keyword evidence="12" id="KW-0788">Thiol protease</keyword>
<dbReference type="InterPro" id="IPR001394">
    <property type="entry name" value="Peptidase_C19_UCH"/>
</dbReference>
<feature type="region of interest" description="Disordered" evidence="14">
    <location>
        <begin position="72"/>
        <end position="97"/>
    </location>
</feature>
<sequence>MSNENNQARDSTGHNRDTQLDLFSLIGGSWPPAPREPEQAQYGTVPKTYRRTMQRPSQNERIKSVNLINHLAPEKRRNRPNLPSTAKSLNPEEVQRPTKMVNEPEKVETGILVDVPGADAPEQLYDSPALGSPRSAQPKSSPVHAPEDIGVGSLVEVATDVDQHYYGVVKWIGIIDDTATAGVELEESVCGLGDGSRGGAKLFSCAPGRALFVPLPLCRRDARFRDTPPPDRADLQQAQHYDQPDCPIVTGVVPPLSSLGTIAGKNRGIQGHHNSCYLDATLFAMFTFTSVFDSLLYRPPEPEDSPHYSEVQRVLREEVVNPLRRHGYVRADRVMKLRTLLERLSDVPGLTSEEKDPEEFLNGLVAQILRAEPFLKLSSGQESYCYQVFVERDRKVTFPSVQCLVQQSFRTSGVKLTEDPEEFLNGLVAQILRAEPFLKLSSGQESYCYQVFVERDRKVTFPSVQCLVQQSFRTSGVKLTEVPSTLIIQMPRFGKQYKSYERVLPTPHLDITDLIEGLPQQCVLCGALATWECGPCQRNCEMDGSTLCDRCLRLSHPSTPRHRATPLKICEDMLDTPEPFDGPRVFMELFAVLCIETSHYVAFVKTGVGHDAPWCFFDSMADRKGERNGYNIPEIVPLPELGACLAREGACERQLPAYSKRLLSDAYMCFYRNHDVAMYR</sequence>
<dbReference type="Proteomes" id="UP000053240">
    <property type="component" value="Unassembled WGS sequence"/>
</dbReference>
<evidence type="ECO:0000256" key="14">
    <source>
        <dbReference type="SAM" id="MobiDB-lite"/>
    </source>
</evidence>
<evidence type="ECO:0000256" key="2">
    <source>
        <dbReference type="ARBA" id="ARBA00004300"/>
    </source>
</evidence>
<feature type="region of interest" description="Disordered" evidence="14">
    <location>
        <begin position="114"/>
        <end position="147"/>
    </location>
</feature>
<keyword evidence="7" id="KW-0597">Phosphoprotein</keyword>
<dbReference type="InterPro" id="IPR000938">
    <property type="entry name" value="CAP-Gly_domain"/>
</dbReference>
<protein>
    <recommendedName>
        <fullName evidence="5">ubiquitinyl hydrolase 1</fullName>
        <ecNumber evidence="5">3.4.19.12</ecNumber>
    </recommendedName>
</protein>
<evidence type="ECO:0000313" key="17">
    <source>
        <dbReference type="Proteomes" id="UP000053240"/>
    </source>
</evidence>
<keyword evidence="10" id="KW-0833">Ubl conjugation pathway</keyword>
<dbReference type="GO" id="GO:0046872">
    <property type="term" value="F:metal ion binding"/>
    <property type="evidence" value="ECO:0007669"/>
    <property type="project" value="UniProtKB-KW"/>
</dbReference>
<dbReference type="SUPFAM" id="SSF54001">
    <property type="entry name" value="Cysteine proteinases"/>
    <property type="match status" value="1"/>
</dbReference>
<dbReference type="PANTHER" id="PTHR11830">
    <property type="entry name" value="40S RIBOSOMAL PROTEIN S3A"/>
    <property type="match status" value="1"/>
</dbReference>
<dbReference type="Pfam" id="PF00443">
    <property type="entry name" value="UCH"/>
    <property type="match status" value="1"/>
</dbReference>
<dbReference type="Gene3D" id="3.90.70.10">
    <property type="entry name" value="Cysteine proteinases"/>
    <property type="match status" value="2"/>
</dbReference>
<dbReference type="STRING" id="76193.A0A0N1PHP3"/>
<evidence type="ECO:0000256" key="8">
    <source>
        <dbReference type="ARBA" id="ARBA00022670"/>
    </source>
</evidence>
<evidence type="ECO:0000256" key="10">
    <source>
        <dbReference type="ARBA" id="ARBA00022786"/>
    </source>
</evidence>
<dbReference type="InParanoid" id="A0A0N1PHP3"/>
<dbReference type="GO" id="GO:0006508">
    <property type="term" value="P:proteolysis"/>
    <property type="evidence" value="ECO:0007669"/>
    <property type="project" value="UniProtKB-KW"/>
</dbReference>
<dbReference type="InterPro" id="IPR028889">
    <property type="entry name" value="USP"/>
</dbReference>
<comment type="similarity">
    <text evidence="4">Belongs to the peptidase C19 family.</text>
</comment>
<dbReference type="GO" id="GO:0005813">
    <property type="term" value="C:centrosome"/>
    <property type="evidence" value="ECO:0007669"/>
    <property type="project" value="UniProtKB-SubCell"/>
</dbReference>
<keyword evidence="9" id="KW-0479">Metal-binding</keyword>
<dbReference type="EC" id="3.4.19.12" evidence="5"/>
<evidence type="ECO:0000256" key="7">
    <source>
        <dbReference type="ARBA" id="ARBA00022553"/>
    </source>
</evidence>
<dbReference type="GO" id="GO:0016579">
    <property type="term" value="P:protein deubiquitination"/>
    <property type="evidence" value="ECO:0007669"/>
    <property type="project" value="InterPro"/>
</dbReference>
<comment type="catalytic activity">
    <reaction evidence="1">
        <text>Thiol-dependent hydrolysis of ester, thioester, amide, peptide and isopeptide bonds formed by the C-terminal Gly of ubiquitin (a 76-residue protein attached to proteins as an intracellular targeting signal).</text>
        <dbReference type="EC" id="3.4.19.12"/>
    </reaction>
</comment>
<evidence type="ECO:0000256" key="5">
    <source>
        <dbReference type="ARBA" id="ARBA00012759"/>
    </source>
</evidence>